<keyword evidence="2" id="KW-1185">Reference proteome</keyword>
<gene>
    <name evidence="1" type="ORF">OSB1V03_LOCUS22253</name>
</gene>
<name>A0A7R9LWI8_9ACAR</name>
<proteinExistence type="predicted"/>
<evidence type="ECO:0000313" key="2">
    <source>
        <dbReference type="Proteomes" id="UP000759131"/>
    </source>
</evidence>
<dbReference type="AlphaFoldDB" id="A0A7R9LWI8"/>
<reference evidence="1" key="1">
    <citation type="submission" date="2020-11" db="EMBL/GenBank/DDBJ databases">
        <authorList>
            <person name="Tran Van P."/>
        </authorList>
    </citation>
    <scope>NUCLEOTIDE SEQUENCE</scope>
</reference>
<organism evidence="1">
    <name type="scientific">Medioppia subpectinata</name>
    <dbReference type="NCBI Taxonomy" id="1979941"/>
    <lineage>
        <taxon>Eukaryota</taxon>
        <taxon>Metazoa</taxon>
        <taxon>Ecdysozoa</taxon>
        <taxon>Arthropoda</taxon>
        <taxon>Chelicerata</taxon>
        <taxon>Arachnida</taxon>
        <taxon>Acari</taxon>
        <taxon>Acariformes</taxon>
        <taxon>Sarcoptiformes</taxon>
        <taxon>Oribatida</taxon>
        <taxon>Brachypylina</taxon>
        <taxon>Oppioidea</taxon>
        <taxon>Oppiidae</taxon>
        <taxon>Medioppia</taxon>
    </lineage>
</organism>
<sequence length="17" mass="2084">MGFQGRFDRRITEITTR</sequence>
<evidence type="ECO:0000313" key="1">
    <source>
        <dbReference type="EMBL" id="CAD7649129.1"/>
    </source>
</evidence>
<dbReference type="EMBL" id="CAJPIZ010046238">
    <property type="protein sequence ID" value="CAG2122307.1"/>
    <property type="molecule type" value="Genomic_DNA"/>
</dbReference>
<protein>
    <submittedName>
        <fullName evidence="1">Uncharacterized protein</fullName>
    </submittedName>
</protein>
<dbReference type="Proteomes" id="UP000759131">
    <property type="component" value="Unassembled WGS sequence"/>
</dbReference>
<dbReference type="EMBL" id="OC900813">
    <property type="protein sequence ID" value="CAD7649129.1"/>
    <property type="molecule type" value="Genomic_DNA"/>
</dbReference>
<accession>A0A7R9LWI8</accession>